<evidence type="ECO:0000259" key="4">
    <source>
        <dbReference type="PROSITE" id="PS51737"/>
    </source>
</evidence>
<name>A0A0G1U236_9BACT</name>
<evidence type="ECO:0000256" key="2">
    <source>
        <dbReference type="SAM" id="MobiDB-lite"/>
    </source>
</evidence>
<sequence length="508" mass="58614">MIKYIAYCRKSTDEKDKQVLSIESQIEELKEFAQRENLQIVKFITESKTAKIPGRVEFNQLIQLIEAGEIQGILAWHPDRLARNSIDGGQIIYLLDTGKLLDLKFPTFWFDNTPQGKFMISMAFSEAKYYVDNLSENVKRGNRQKLRRGDWPNKAPLGYLNNKADKTIVVDPNRAKFIAKAFRLFATGRYTYVDMRRFLSQNKVFSRAGKPIHLDSISRRILSNPFYYGLMNFGGELFAGNHLPLISKKLFDRCQKIVKQHSRQENSIKSGFDFLGLIKCRECGSSITAETHTKFYPRTNNTVTYTYYRCSKKKGKCNQRYTPKKELETQMRQIIQKVSLAPTAYKKFLAWLEKDRQTAKLKSVAEINGLNNELKTIETKLDRLLNAYLDQLIDPQSYQDKKNELIQAKAGLQEKLKEINITGNSWLEPFSNWTDQALHAWKTMRAKNNGPELAFMAKTVSSNLFLDNQKLLVNYVSPGWNVFASRPTDAKNSEKNSNLLPDQDSNLE</sequence>
<feature type="coiled-coil region" evidence="1">
    <location>
        <begin position="367"/>
        <end position="422"/>
    </location>
</feature>
<dbReference type="Pfam" id="PF00239">
    <property type="entry name" value="Resolvase"/>
    <property type="match status" value="1"/>
</dbReference>
<dbReference type="CDD" id="cd00338">
    <property type="entry name" value="Ser_Recombinase"/>
    <property type="match status" value="1"/>
</dbReference>
<feature type="region of interest" description="Disordered" evidence="2">
    <location>
        <begin position="486"/>
        <end position="508"/>
    </location>
</feature>
<dbReference type="PROSITE" id="PS51736">
    <property type="entry name" value="RECOMBINASES_3"/>
    <property type="match status" value="1"/>
</dbReference>
<keyword evidence="1" id="KW-0175">Coiled coil</keyword>
<dbReference type="SUPFAM" id="SSF53041">
    <property type="entry name" value="Resolvase-like"/>
    <property type="match status" value="1"/>
</dbReference>
<dbReference type="GO" id="GO:0000150">
    <property type="term" value="F:DNA strand exchange activity"/>
    <property type="evidence" value="ECO:0007669"/>
    <property type="project" value="InterPro"/>
</dbReference>
<dbReference type="InterPro" id="IPR011109">
    <property type="entry name" value="DNA_bind_recombinase_dom"/>
</dbReference>
<dbReference type="Proteomes" id="UP000033860">
    <property type="component" value="Unassembled WGS sequence"/>
</dbReference>
<dbReference type="Gene3D" id="3.40.50.1390">
    <property type="entry name" value="Resolvase, N-terminal catalytic domain"/>
    <property type="match status" value="1"/>
</dbReference>
<dbReference type="PANTHER" id="PTHR30461">
    <property type="entry name" value="DNA-INVERTASE FROM LAMBDOID PROPHAGE"/>
    <property type="match status" value="1"/>
</dbReference>
<dbReference type="Gene3D" id="3.90.1750.20">
    <property type="entry name" value="Putative Large Serine Recombinase, Chain B, Domain 2"/>
    <property type="match status" value="1"/>
</dbReference>
<comment type="caution">
    <text evidence="5">The sequence shown here is derived from an EMBL/GenBank/DDBJ whole genome shotgun (WGS) entry which is preliminary data.</text>
</comment>
<reference evidence="5 6" key="1">
    <citation type="journal article" date="2015" name="Nature">
        <title>rRNA introns, odd ribosomes, and small enigmatic genomes across a large radiation of phyla.</title>
        <authorList>
            <person name="Brown C.T."/>
            <person name="Hug L.A."/>
            <person name="Thomas B.C."/>
            <person name="Sharon I."/>
            <person name="Castelle C.J."/>
            <person name="Singh A."/>
            <person name="Wilkins M.J."/>
            <person name="Williams K.H."/>
            <person name="Banfield J.F."/>
        </authorList>
    </citation>
    <scope>NUCLEOTIDE SEQUENCE [LARGE SCALE GENOMIC DNA]</scope>
</reference>
<evidence type="ECO:0000256" key="1">
    <source>
        <dbReference type="SAM" id="Coils"/>
    </source>
</evidence>
<evidence type="ECO:0000313" key="6">
    <source>
        <dbReference type="Proteomes" id="UP000033860"/>
    </source>
</evidence>
<proteinExistence type="predicted"/>
<protein>
    <submittedName>
        <fullName evidence="5">Recombinase</fullName>
    </submittedName>
</protein>
<dbReference type="InterPro" id="IPR036162">
    <property type="entry name" value="Resolvase-like_N_sf"/>
</dbReference>
<organism evidence="5 6">
    <name type="scientific">Candidatus Beckwithbacteria bacterium GW2011_GWB1_47_15</name>
    <dbReference type="NCBI Taxonomy" id="1618371"/>
    <lineage>
        <taxon>Bacteria</taxon>
        <taxon>Candidatus Beckwithiibacteriota</taxon>
    </lineage>
</organism>
<dbReference type="InterPro" id="IPR025827">
    <property type="entry name" value="Zn_ribbon_recom_dom"/>
</dbReference>
<dbReference type="Pfam" id="PF07508">
    <property type="entry name" value="Recombinase"/>
    <property type="match status" value="1"/>
</dbReference>
<gene>
    <name evidence="5" type="ORF">UX85_C0011G0013</name>
</gene>
<feature type="domain" description="Resolvase/invertase-type recombinase catalytic" evidence="3">
    <location>
        <begin position="3"/>
        <end position="149"/>
    </location>
</feature>
<dbReference type="EMBL" id="LCNT01000011">
    <property type="protein sequence ID" value="KKU60438.1"/>
    <property type="molecule type" value="Genomic_DNA"/>
</dbReference>
<feature type="compositionally biased region" description="Polar residues" evidence="2">
    <location>
        <begin position="495"/>
        <end position="508"/>
    </location>
</feature>
<dbReference type="SMART" id="SM00857">
    <property type="entry name" value="Resolvase"/>
    <property type="match status" value="1"/>
</dbReference>
<evidence type="ECO:0000259" key="3">
    <source>
        <dbReference type="PROSITE" id="PS51736"/>
    </source>
</evidence>
<dbReference type="GO" id="GO:0003677">
    <property type="term" value="F:DNA binding"/>
    <property type="evidence" value="ECO:0007669"/>
    <property type="project" value="InterPro"/>
</dbReference>
<dbReference type="Pfam" id="PF13408">
    <property type="entry name" value="Zn_ribbon_recom"/>
    <property type="match status" value="1"/>
</dbReference>
<accession>A0A0G1U236</accession>
<feature type="domain" description="Recombinase" evidence="4">
    <location>
        <begin position="156"/>
        <end position="264"/>
    </location>
</feature>
<dbReference type="PROSITE" id="PS51737">
    <property type="entry name" value="RECOMBINASE_DNA_BIND"/>
    <property type="match status" value="1"/>
</dbReference>
<evidence type="ECO:0000313" key="5">
    <source>
        <dbReference type="EMBL" id="KKU60438.1"/>
    </source>
</evidence>
<dbReference type="InterPro" id="IPR038109">
    <property type="entry name" value="DNA_bind_recomb_sf"/>
</dbReference>
<dbReference type="InterPro" id="IPR006119">
    <property type="entry name" value="Resolv_N"/>
</dbReference>
<dbReference type="AlphaFoldDB" id="A0A0G1U236"/>
<dbReference type="PANTHER" id="PTHR30461:SF23">
    <property type="entry name" value="DNA RECOMBINASE-RELATED"/>
    <property type="match status" value="1"/>
</dbReference>
<dbReference type="InterPro" id="IPR050639">
    <property type="entry name" value="SSR_resolvase"/>
</dbReference>